<dbReference type="AlphaFoldDB" id="F7XVF4"/>
<dbReference type="Proteomes" id="UP000006639">
    <property type="component" value="Chromosome"/>
</dbReference>
<dbReference type="HOGENOM" id="CLU_3119890_0_0_5"/>
<dbReference type="EMBL" id="CP002130">
    <property type="protein sequence ID" value="AEI88653.1"/>
    <property type="molecule type" value="Genomic_DNA"/>
</dbReference>
<accession>F7XVF4</accession>
<evidence type="ECO:0000313" key="2">
    <source>
        <dbReference type="Proteomes" id="UP000006639"/>
    </source>
</evidence>
<proteinExistence type="predicted"/>
<dbReference type="STRING" id="696127.midi_00343"/>
<sequence length="50" mass="5336">MYKPNREPLDFPFEGMGPSSPNKKALLHSCCAPCSGEVIEAIVASGIDLD</sequence>
<name>F7XVF4_MIDMI</name>
<keyword evidence="2" id="KW-1185">Reference proteome</keyword>
<evidence type="ECO:0000313" key="1">
    <source>
        <dbReference type="EMBL" id="AEI88653.1"/>
    </source>
</evidence>
<reference evidence="1 2" key="1">
    <citation type="journal article" date="2011" name="Mol. Biol. Evol.">
        <title>Phylogenomic evidence for the presence of a flagellum and cbb3 oxidase in the free-living mitochondrial ancestor.</title>
        <authorList>
            <person name="Sassera D."/>
            <person name="Lo N."/>
            <person name="Epis S."/>
            <person name="D'Auria G."/>
            <person name="Montagna M."/>
            <person name="Comandatore F."/>
            <person name="Horner D."/>
            <person name="Pereto J."/>
            <person name="Luciano A.M."/>
            <person name="Franciosi F."/>
            <person name="Ferri E."/>
            <person name="Crotti E."/>
            <person name="Bazzocchi C."/>
            <person name="Daffonchio D."/>
            <person name="Sacchi L."/>
            <person name="Moya A."/>
            <person name="Latorre A."/>
            <person name="Bandi C."/>
        </authorList>
    </citation>
    <scope>NUCLEOTIDE SEQUENCE [LARGE SCALE GENOMIC DNA]</scope>
    <source>
        <strain evidence="1 2">IricVA</strain>
    </source>
</reference>
<dbReference type="KEGG" id="mmn:midi_00343"/>
<evidence type="ECO:0008006" key="3">
    <source>
        <dbReference type="Google" id="ProtNLM"/>
    </source>
</evidence>
<organism evidence="1 2">
    <name type="scientific">Midichloria mitochondrii (strain IricVA)</name>
    <dbReference type="NCBI Taxonomy" id="696127"/>
    <lineage>
        <taxon>Bacteria</taxon>
        <taxon>Pseudomonadati</taxon>
        <taxon>Pseudomonadota</taxon>
        <taxon>Alphaproteobacteria</taxon>
        <taxon>Rickettsiales</taxon>
        <taxon>Candidatus Midichloriaceae</taxon>
        <taxon>Candidatus Midichloria</taxon>
    </lineage>
</organism>
<gene>
    <name evidence="1" type="ordered locus">midi_00343</name>
</gene>
<protein>
    <recommendedName>
        <fullName evidence="3">Queuosine biosynthesis protein QueH</fullName>
    </recommendedName>
</protein>